<dbReference type="AlphaFoldDB" id="A0A2H3DD57"/>
<dbReference type="InParanoid" id="A0A2H3DD57"/>
<evidence type="ECO:0000313" key="2">
    <source>
        <dbReference type="Proteomes" id="UP000217790"/>
    </source>
</evidence>
<dbReference type="Proteomes" id="UP000217790">
    <property type="component" value="Unassembled WGS sequence"/>
</dbReference>
<accession>A0A2H3DD57</accession>
<organism evidence="1 2">
    <name type="scientific">Armillaria gallica</name>
    <name type="common">Bulbous honey fungus</name>
    <name type="synonym">Armillaria bulbosa</name>
    <dbReference type="NCBI Taxonomy" id="47427"/>
    <lineage>
        <taxon>Eukaryota</taxon>
        <taxon>Fungi</taxon>
        <taxon>Dikarya</taxon>
        <taxon>Basidiomycota</taxon>
        <taxon>Agaricomycotina</taxon>
        <taxon>Agaricomycetes</taxon>
        <taxon>Agaricomycetidae</taxon>
        <taxon>Agaricales</taxon>
        <taxon>Marasmiineae</taxon>
        <taxon>Physalacriaceae</taxon>
        <taxon>Armillaria</taxon>
    </lineage>
</organism>
<protein>
    <submittedName>
        <fullName evidence="1">Uncharacterized protein</fullName>
    </submittedName>
</protein>
<keyword evidence="2" id="KW-1185">Reference proteome</keyword>
<evidence type="ECO:0000313" key="1">
    <source>
        <dbReference type="EMBL" id="PBK87027.1"/>
    </source>
</evidence>
<gene>
    <name evidence="1" type="ORF">ARMGADRAFT_1017055</name>
</gene>
<sequence length="100" mass="11595">MQEFLTFLCVPIRLNVSRRAQVLESANAWLQEHTVANDHRSDRCKVVLITWTGVHTIRSTEEKLPLSMLWEPHFSLSISASKMGAFEVSVHIFLCWIDWV</sequence>
<reference evidence="2" key="1">
    <citation type="journal article" date="2017" name="Nat. Ecol. Evol.">
        <title>Genome expansion and lineage-specific genetic innovations in the forest pathogenic fungi Armillaria.</title>
        <authorList>
            <person name="Sipos G."/>
            <person name="Prasanna A.N."/>
            <person name="Walter M.C."/>
            <person name="O'Connor E."/>
            <person name="Balint B."/>
            <person name="Krizsan K."/>
            <person name="Kiss B."/>
            <person name="Hess J."/>
            <person name="Varga T."/>
            <person name="Slot J."/>
            <person name="Riley R."/>
            <person name="Boka B."/>
            <person name="Rigling D."/>
            <person name="Barry K."/>
            <person name="Lee J."/>
            <person name="Mihaltcheva S."/>
            <person name="LaButti K."/>
            <person name="Lipzen A."/>
            <person name="Waldron R."/>
            <person name="Moloney N.M."/>
            <person name="Sperisen C."/>
            <person name="Kredics L."/>
            <person name="Vagvoelgyi C."/>
            <person name="Patrignani A."/>
            <person name="Fitzpatrick D."/>
            <person name="Nagy I."/>
            <person name="Doyle S."/>
            <person name="Anderson J.B."/>
            <person name="Grigoriev I.V."/>
            <person name="Gueldener U."/>
            <person name="Muensterkoetter M."/>
            <person name="Nagy L.G."/>
        </authorList>
    </citation>
    <scope>NUCLEOTIDE SEQUENCE [LARGE SCALE GENOMIC DNA]</scope>
    <source>
        <strain evidence="2">Ar21-2</strain>
    </source>
</reference>
<dbReference type="EMBL" id="KZ293681">
    <property type="protein sequence ID" value="PBK87027.1"/>
    <property type="molecule type" value="Genomic_DNA"/>
</dbReference>
<name>A0A2H3DD57_ARMGA</name>
<proteinExistence type="predicted"/>